<sequence length="378" mass="40874">MPFPAMTKHRPSTFASPLSLTLTLLAFAILLTIVWYSLRWLLADATLPLSDAAACTDRDGACWPFVTEKLGLILFGTYPRELVWRPVATSLLLIALTVQTGLWITGGGIRIRPRHLAVIWPVVLIACFVLMGGGVLGLAAVDSVRWNGLPILLILSIAAIAAAFPLGVLLALARTQAHHRLFRRLAAAYVEIARGVPMLAVLFVGVFVLPLMLPAGTRISPVVATLVALALFHAAYFAEDVRAGLCALPQGQSDAARALGLSYPKMAALVLLPQALRRALPSIVNSVIGAYKDTSLVVVLGIHDLTATAKMAFSDPLWRDYALEAYFVIGFWFFISCAFLSMVGRRLQRLDPAGRAIPAPHSKRKAGAMNQPLRRPMT</sequence>
<feature type="transmembrane region" description="Helical" evidence="8">
    <location>
        <begin position="82"/>
        <end position="104"/>
    </location>
</feature>
<feature type="transmembrane region" description="Helical" evidence="8">
    <location>
        <begin position="325"/>
        <end position="343"/>
    </location>
</feature>
<feature type="transmembrane region" description="Helical" evidence="8">
    <location>
        <begin position="116"/>
        <end position="139"/>
    </location>
</feature>
<keyword evidence="3 8" id="KW-0813">Transport</keyword>
<keyword evidence="4" id="KW-1003">Cell membrane</keyword>
<evidence type="ECO:0000256" key="3">
    <source>
        <dbReference type="ARBA" id="ARBA00022448"/>
    </source>
</evidence>
<dbReference type="EMBL" id="VHLG01000024">
    <property type="protein sequence ID" value="TPW26733.1"/>
    <property type="molecule type" value="Genomic_DNA"/>
</dbReference>
<protein>
    <submittedName>
        <fullName evidence="11">Amino acid ABC transporter permease</fullName>
    </submittedName>
</protein>
<evidence type="ECO:0000256" key="7">
    <source>
        <dbReference type="ARBA" id="ARBA00023136"/>
    </source>
</evidence>
<evidence type="ECO:0000256" key="6">
    <source>
        <dbReference type="ARBA" id="ARBA00022989"/>
    </source>
</evidence>
<evidence type="ECO:0000259" key="10">
    <source>
        <dbReference type="PROSITE" id="PS50928"/>
    </source>
</evidence>
<feature type="domain" description="ABC transmembrane type-1" evidence="10">
    <location>
        <begin position="149"/>
        <end position="344"/>
    </location>
</feature>
<dbReference type="GO" id="GO:0043190">
    <property type="term" value="C:ATP-binding cassette (ABC) transporter complex"/>
    <property type="evidence" value="ECO:0007669"/>
    <property type="project" value="InterPro"/>
</dbReference>
<dbReference type="Proteomes" id="UP000318801">
    <property type="component" value="Unassembled WGS sequence"/>
</dbReference>
<dbReference type="PANTHER" id="PTHR30614:SF41">
    <property type="entry name" value="INNER MEMBRANE AMINO-ACID ABC TRANSPORTER PERMEASE PROTEIN YHDY"/>
    <property type="match status" value="1"/>
</dbReference>
<evidence type="ECO:0000256" key="9">
    <source>
        <dbReference type="SAM" id="MobiDB-lite"/>
    </source>
</evidence>
<dbReference type="InterPro" id="IPR043429">
    <property type="entry name" value="ArtM/GltK/GlnP/TcyL/YhdX-like"/>
</dbReference>
<evidence type="ECO:0000256" key="5">
    <source>
        <dbReference type="ARBA" id="ARBA00022692"/>
    </source>
</evidence>
<dbReference type="CDD" id="cd06261">
    <property type="entry name" value="TM_PBP2"/>
    <property type="match status" value="1"/>
</dbReference>
<keyword evidence="5 8" id="KW-0812">Transmembrane</keyword>
<evidence type="ECO:0000256" key="8">
    <source>
        <dbReference type="RuleBase" id="RU363032"/>
    </source>
</evidence>
<dbReference type="AlphaFoldDB" id="A0A506TXE3"/>
<feature type="transmembrane region" description="Helical" evidence="8">
    <location>
        <begin position="20"/>
        <end position="38"/>
    </location>
</feature>
<accession>A0A506TXE3</accession>
<keyword evidence="6 8" id="KW-1133">Transmembrane helix</keyword>
<gene>
    <name evidence="11" type="ORF">FJU08_21705</name>
</gene>
<comment type="caution">
    <text evidence="11">The sequence shown here is derived from an EMBL/GenBank/DDBJ whole genome shotgun (WGS) entry which is preliminary data.</text>
</comment>
<evidence type="ECO:0000313" key="12">
    <source>
        <dbReference type="Proteomes" id="UP000318801"/>
    </source>
</evidence>
<dbReference type="GO" id="GO:0022857">
    <property type="term" value="F:transmembrane transporter activity"/>
    <property type="evidence" value="ECO:0007669"/>
    <property type="project" value="InterPro"/>
</dbReference>
<dbReference type="InterPro" id="IPR000515">
    <property type="entry name" value="MetI-like"/>
</dbReference>
<feature type="region of interest" description="Disordered" evidence="9">
    <location>
        <begin position="356"/>
        <end position="378"/>
    </location>
</feature>
<feature type="transmembrane region" description="Helical" evidence="8">
    <location>
        <begin position="192"/>
        <end position="213"/>
    </location>
</feature>
<evidence type="ECO:0000313" key="11">
    <source>
        <dbReference type="EMBL" id="TPW26733.1"/>
    </source>
</evidence>
<keyword evidence="12" id="KW-1185">Reference proteome</keyword>
<dbReference type="NCBIfam" id="TIGR01726">
    <property type="entry name" value="HEQRo_perm_3TM"/>
    <property type="match status" value="1"/>
</dbReference>
<dbReference type="RefSeq" id="WP_141151147.1">
    <property type="nucleotide sequence ID" value="NZ_VHLG01000024.1"/>
</dbReference>
<dbReference type="InterPro" id="IPR010065">
    <property type="entry name" value="AA_ABC_transptr_permease_3TM"/>
</dbReference>
<organism evidence="11 12">
    <name type="scientific">Martelella alba</name>
    <dbReference type="NCBI Taxonomy" id="2590451"/>
    <lineage>
        <taxon>Bacteria</taxon>
        <taxon>Pseudomonadati</taxon>
        <taxon>Pseudomonadota</taxon>
        <taxon>Alphaproteobacteria</taxon>
        <taxon>Hyphomicrobiales</taxon>
        <taxon>Aurantimonadaceae</taxon>
        <taxon>Martelella</taxon>
    </lineage>
</organism>
<evidence type="ECO:0000256" key="4">
    <source>
        <dbReference type="ARBA" id="ARBA00022475"/>
    </source>
</evidence>
<dbReference type="Pfam" id="PF00528">
    <property type="entry name" value="BPD_transp_1"/>
    <property type="match status" value="1"/>
</dbReference>
<feature type="transmembrane region" description="Helical" evidence="8">
    <location>
        <begin position="151"/>
        <end position="172"/>
    </location>
</feature>
<name>A0A506TXE3_9HYPH</name>
<proteinExistence type="inferred from homology"/>
<feature type="transmembrane region" description="Helical" evidence="8">
    <location>
        <begin position="219"/>
        <end position="238"/>
    </location>
</feature>
<dbReference type="PROSITE" id="PS50928">
    <property type="entry name" value="ABC_TM1"/>
    <property type="match status" value="1"/>
</dbReference>
<dbReference type="Gene3D" id="1.10.3720.10">
    <property type="entry name" value="MetI-like"/>
    <property type="match status" value="1"/>
</dbReference>
<comment type="subcellular location">
    <subcellularLocation>
        <location evidence="1">Cell inner membrane</location>
        <topology evidence="1">Multi-pass membrane protein</topology>
    </subcellularLocation>
    <subcellularLocation>
        <location evidence="8">Cell membrane</location>
        <topology evidence="8">Multi-pass membrane protein</topology>
    </subcellularLocation>
</comment>
<evidence type="ECO:0000256" key="1">
    <source>
        <dbReference type="ARBA" id="ARBA00004429"/>
    </source>
</evidence>
<dbReference type="OrthoDB" id="9814902at2"/>
<dbReference type="InterPro" id="IPR035906">
    <property type="entry name" value="MetI-like_sf"/>
</dbReference>
<reference evidence="11 12" key="1">
    <citation type="submission" date="2019-06" db="EMBL/GenBank/DDBJ databases">
        <authorList>
            <person name="Li M."/>
        </authorList>
    </citation>
    <scope>NUCLEOTIDE SEQUENCE [LARGE SCALE GENOMIC DNA]</scope>
    <source>
        <strain evidence="11 12">BGMRC2036</strain>
    </source>
</reference>
<comment type="similarity">
    <text evidence="2">Belongs to the binding-protein-dependent transport system permease family. HisMQ subfamily.</text>
</comment>
<dbReference type="SUPFAM" id="SSF161098">
    <property type="entry name" value="MetI-like"/>
    <property type="match status" value="1"/>
</dbReference>
<dbReference type="GO" id="GO:0006865">
    <property type="term" value="P:amino acid transport"/>
    <property type="evidence" value="ECO:0007669"/>
    <property type="project" value="TreeGrafter"/>
</dbReference>
<evidence type="ECO:0000256" key="2">
    <source>
        <dbReference type="ARBA" id="ARBA00010072"/>
    </source>
</evidence>
<keyword evidence="7 8" id="KW-0472">Membrane</keyword>
<dbReference type="PANTHER" id="PTHR30614">
    <property type="entry name" value="MEMBRANE COMPONENT OF AMINO ACID ABC TRANSPORTER"/>
    <property type="match status" value="1"/>
</dbReference>